<keyword evidence="2" id="KW-0812">Transmembrane</keyword>
<accession>A0A386ZPX6</accession>
<keyword evidence="2" id="KW-1133">Transmembrane helix</keyword>
<dbReference type="OrthoDB" id="3730669at2"/>
<protein>
    <recommendedName>
        <fullName evidence="3">YdbS-like PH domain-containing protein</fullName>
    </recommendedName>
</protein>
<dbReference type="RefSeq" id="WP_120743698.1">
    <property type="nucleotide sequence ID" value="NZ_CP032568.1"/>
</dbReference>
<keyword evidence="2" id="KW-0472">Membrane</keyword>
<evidence type="ECO:0000256" key="2">
    <source>
        <dbReference type="SAM" id="Phobius"/>
    </source>
</evidence>
<evidence type="ECO:0000256" key="1">
    <source>
        <dbReference type="SAM" id="MobiDB-lite"/>
    </source>
</evidence>
<evidence type="ECO:0000259" key="3">
    <source>
        <dbReference type="Pfam" id="PF03703"/>
    </source>
</evidence>
<reference evidence="4 5" key="1">
    <citation type="submission" date="2018-09" db="EMBL/GenBank/DDBJ databases">
        <title>Nocardia yunnanensis sp. nov., an actinomycete isolated from a soil sample.</title>
        <authorList>
            <person name="Zhang J."/>
        </authorList>
    </citation>
    <scope>NUCLEOTIDE SEQUENCE [LARGE SCALE GENOMIC DNA]</scope>
    <source>
        <strain evidence="4 5">CFHS0054</strain>
    </source>
</reference>
<sequence>MSQPSAAGGNSTAPGRNATAPGGILADPARRPSPRAKLLWALSAALSWVVPILGVGIWALFDTQRRGIQALVFVIVLLAAIFSIVGIPLWRYAVHRWEITDEAVYTRTGWFTQESRVAPITRVQTVDTYRGPLERLLGLATVTVTTASSAGAVHISALALADARDTVAQLTAIAAQHRGDAT</sequence>
<proteinExistence type="predicted"/>
<feature type="compositionally biased region" description="Polar residues" evidence="1">
    <location>
        <begin position="1"/>
        <end position="14"/>
    </location>
</feature>
<dbReference type="InterPro" id="IPR005182">
    <property type="entry name" value="YdbS-like_PH"/>
</dbReference>
<dbReference type="Proteomes" id="UP000267164">
    <property type="component" value="Chromosome"/>
</dbReference>
<gene>
    <name evidence="4" type="ORF">D7D52_01415</name>
</gene>
<feature type="transmembrane region" description="Helical" evidence="2">
    <location>
        <begin position="38"/>
        <end position="61"/>
    </location>
</feature>
<dbReference type="EMBL" id="CP032568">
    <property type="protein sequence ID" value="AYF78615.1"/>
    <property type="molecule type" value="Genomic_DNA"/>
</dbReference>
<dbReference type="PANTHER" id="PTHR34473:SF3">
    <property type="entry name" value="TRANSMEMBRANE PROTEIN-RELATED"/>
    <property type="match status" value="1"/>
</dbReference>
<keyword evidence="5" id="KW-1185">Reference proteome</keyword>
<dbReference type="PANTHER" id="PTHR34473">
    <property type="entry name" value="UPF0699 TRANSMEMBRANE PROTEIN YDBS"/>
    <property type="match status" value="1"/>
</dbReference>
<feature type="region of interest" description="Disordered" evidence="1">
    <location>
        <begin position="1"/>
        <end position="27"/>
    </location>
</feature>
<feature type="transmembrane region" description="Helical" evidence="2">
    <location>
        <begin position="67"/>
        <end position="90"/>
    </location>
</feature>
<evidence type="ECO:0000313" key="5">
    <source>
        <dbReference type="Proteomes" id="UP000267164"/>
    </source>
</evidence>
<organism evidence="4 5">
    <name type="scientific">Nocardia yunnanensis</name>
    <dbReference type="NCBI Taxonomy" id="2382165"/>
    <lineage>
        <taxon>Bacteria</taxon>
        <taxon>Bacillati</taxon>
        <taxon>Actinomycetota</taxon>
        <taxon>Actinomycetes</taxon>
        <taxon>Mycobacteriales</taxon>
        <taxon>Nocardiaceae</taxon>
        <taxon>Nocardia</taxon>
    </lineage>
</organism>
<dbReference type="KEGG" id="nyu:D7D52_01415"/>
<feature type="domain" description="YdbS-like PH" evidence="3">
    <location>
        <begin position="93"/>
        <end position="168"/>
    </location>
</feature>
<evidence type="ECO:0000313" key="4">
    <source>
        <dbReference type="EMBL" id="AYF78615.1"/>
    </source>
</evidence>
<dbReference type="AlphaFoldDB" id="A0A386ZPX6"/>
<name>A0A386ZPX6_9NOCA</name>
<dbReference type="Pfam" id="PF03703">
    <property type="entry name" value="bPH_2"/>
    <property type="match status" value="1"/>
</dbReference>